<protein>
    <submittedName>
        <fullName evidence="2">Protein CBG24508</fullName>
    </submittedName>
</protein>
<dbReference type="KEGG" id="cbr:CBG_24508"/>
<dbReference type="Proteomes" id="UP000008549">
    <property type="component" value="Unassembled WGS sequence"/>
</dbReference>
<dbReference type="GeneID" id="68916617"/>
<proteinExistence type="predicted"/>
<evidence type="ECO:0000313" key="3">
    <source>
        <dbReference type="Proteomes" id="UP000008549"/>
    </source>
</evidence>
<accession>A8WKV5</accession>
<reference evidence="2 3" key="2">
    <citation type="journal article" date="2011" name="PLoS Genet.">
        <title>Caenorhabditis briggsae recombinant inbred line genotypes reveal inter-strain incompatibility and the evolution of recombination.</title>
        <authorList>
            <person name="Ross J.A."/>
            <person name="Koboldt D.C."/>
            <person name="Staisch J.E."/>
            <person name="Chamberlin H.M."/>
            <person name="Gupta B.P."/>
            <person name="Miller R.D."/>
            <person name="Baird S.E."/>
            <person name="Haag E.S."/>
        </authorList>
    </citation>
    <scope>NUCLEOTIDE SEQUENCE [LARGE SCALE GENOMIC DNA]</scope>
    <source>
        <strain evidence="2 3">AF16</strain>
    </source>
</reference>
<evidence type="ECO:0000313" key="2">
    <source>
        <dbReference type="EMBL" id="CAP21100.2"/>
    </source>
</evidence>
<dbReference type="EMBL" id="HE601204">
    <property type="protein sequence ID" value="CAP21100.2"/>
    <property type="molecule type" value="Genomic_DNA"/>
</dbReference>
<reference evidence="2 3" key="1">
    <citation type="journal article" date="2003" name="PLoS Biol.">
        <title>The genome sequence of Caenorhabditis briggsae: a platform for comparative genomics.</title>
        <authorList>
            <person name="Stein L.D."/>
            <person name="Bao Z."/>
            <person name="Blasiar D."/>
            <person name="Blumenthal T."/>
            <person name="Brent M.R."/>
            <person name="Chen N."/>
            <person name="Chinwalla A."/>
            <person name="Clarke L."/>
            <person name="Clee C."/>
            <person name="Coghlan A."/>
            <person name="Coulson A."/>
            <person name="D'Eustachio P."/>
            <person name="Fitch D.H."/>
            <person name="Fulton L.A."/>
            <person name="Fulton R.E."/>
            <person name="Griffiths-Jones S."/>
            <person name="Harris T.W."/>
            <person name="Hillier L.W."/>
            <person name="Kamath R."/>
            <person name="Kuwabara P.E."/>
            <person name="Mardis E.R."/>
            <person name="Marra M.A."/>
            <person name="Miner T.L."/>
            <person name="Minx P."/>
            <person name="Mullikin J.C."/>
            <person name="Plumb R.W."/>
            <person name="Rogers J."/>
            <person name="Schein J.E."/>
            <person name="Sohrmann M."/>
            <person name="Spieth J."/>
            <person name="Stajich J.E."/>
            <person name="Wei C."/>
            <person name="Willey D."/>
            <person name="Wilson R.K."/>
            <person name="Durbin R."/>
            <person name="Waterston R.H."/>
        </authorList>
    </citation>
    <scope>NUCLEOTIDE SEQUENCE [LARGE SCALE GENOMIC DNA]</scope>
    <source>
        <strain evidence="2 3">AF16</strain>
    </source>
</reference>
<evidence type="ECO:0000256" key="1">
    <source>
        <dbReference type="SAM" id="MobiDB-lite"/>
    </source>
</evidence>
<name>A8WKV5_CAEBR</name>
<keyword evidence="3" id="KW-1185">Reference proteome</keyword>
<dbReference type="InParanoid" id="A8WKV5"/>
<feature type="region of interest" description="Disordered" evidence="1">
    <location>
        <begin position="1"/>
        <end position="20"/>
    </location>
</feature>
<sequence>MTVSTITSGPTPASTTTNLF</sequence>
<dbReference type="CTD" id="68916617"/>
<organism evidence="2 3">
    <name type="scientific">Caenorhabditis briggsae</name>
    <dbReference type="NCBI Taxonomy" id="6238"/>
    <lineage>
        <taxon>Eukaryota</taxon>
        <taxon>Metazoa</taxon>
        <taxon>Ecdysozoa</taxon>
        <taxon>Nematoda</taxon>
        <taxon>Chromadorea</taxon>
        <taxon>Rhabditida</taxon>
        <taxon>Rhabditina</taxon>
        <taxon>Rhabditomorpha</taxon>
        <taxon>Rhabditoidea</taxon>
        <taxon>Rhabditidae</taxon>
        <taxon>Peloderinae</taxon>
        <taxon>Caenorhabditis</taxon>
    </lineage>
</organism>
<dbReference type="HOGENOM" id="CLU_3428602_0_0_1"/>
<dbReference type="AlphaFoldDB" id="A8WKV5"/>
<gene>
    <name evidence="2" type="ORF">CBG24508</name>
    <name evidence="2" type="ORF">CBG_24508</name>
</gene>
<dbReference type="RefSeq" id="XP_045091353.1">
    <property type="nucleotide sequence ID" value="XM_045238740.1"/>
</dbReference>